<name>A0A9Q9EPM0_9PEZI</name>
<dbReference type="AlphaFoldDB" id="A0A9Q9EPM0"/>
<organism evidence="1 2">
    <name type="scientific">Septoria linicola</name>
    <dbReference type="NCBI Taxonomy" id="215465"/>
    <lineage>
        <taxon>Eukaryota</taxon>
        <taxon>Fungi</taxon>
        <taxon>Dikarya</taxon>
        <taxon>Ascomycota</taxon>
        <taxon>Pezizomycotina</taxon>
        <taxon>Dothideomycetes</taxon>
        <taxon>Dothideomycetidae</taxon>
        <taxon>Mycosphaerellales</taxon>
        <taxon>Mycosphaerellaceae</taxon>
        <taxon>Septoria</taxon>
    </lineage>
</organism>
<reference evidence="1" key="1">
    <citation type="submission" date="2022-06" db="EMBL/GenBank/DDBJ databases">
        <title>Complete genome sequences of two strains of the flax pathogen Septoria linicola.</title>
        <authorList>
            <person name="Lapalu N."/>
            <person name="Simon A."/>
            <person name="Demenou B."/>
            <person name="Paumier D."/>
            <person name="Guillot M.-P."/>
            <person name="Gout L."/>
            <person name="Valade R."/>
        </authorList>
    </citation>
    <scope>NUCLEOTIDE SEQUENCE</scope>
    <source>
        <strain evidence="1">SE15195</strain>
    </source>
</reference>
<sequence length="171" mass="19059">MTPPAITLEKLNSLAVSATLSSSHPTPITIYTRLTIFNPREAQNYDNFVCTDLSDHGTVTNIQTGKRKVILRPISLERGSQDAPLLYTLHPGQPVAFTAPFYLGARGDRTPLEKGHRYRLGISERERVRKWVSGTRDEVLVEPGEQPHVEWQRGVELDVGAELEFDVLAGP</sequence>
<keyword evidence="2" id="KW-1185">Reference proteome</keyword>
<gene>
    <name evidence="1" type="ORF">Slin15195_G122250</name>
</gene>
<evidence type="ECO:0000313" key="2">
    <source>
        <dbReference type="Proteomes" id="UP001056384"/>
    </source>
</evidence>
<proteinExistence type="predicted"/>
<dbReference type="Proteomes" id="UP001056384">
    <property type="component" value="Chromosome 12"/>
</dbReference>
<accession>A0A9Q9EPM0</accession>
<dbReference type="EMBL" id="CP099429">
    <property type="protein sequence ID" value="USW58906.1"/>
    <property type="molecule type" value="Genomic_DNA"/>
</dbReference>
<protein>
    <submittedName>
        <fullName evidence="1">Uncharacterized protein</fullName>
    </submittedName>
</protein>
<evidence type="ECO:0000313" key="1">
    <source>
        <dbReference type="EMBL" id="USW58906.1"/>
    </source>
</evidence>